<reference evidence="10 11" key="1">
    <citation type="journal article" date="2020" name="Nat. Food">
        <title>A phased Vanilla planifolia genome enables genetic improvement of flavour and production.</title>
        <authorList>
            <person name="Hasing T."/>
            <person name="Tang H."/>
            <person name="Brym M."/>
            <person name="Khazi F."/>
            <person name="Huang T."/>
            <person name="Chambers A.H."/>
        </authorList>
    </citation>
    <scope>NUCLEOTIDE SEQUENCE [LARGE SCALE GENOMIC DNA]</scope>
    <source>
        <tissue evidence="10">Leaf</tissue>
    </source>
</reference>
<dbReference type="Pfam" id="PF13839">
    <property type="entry name" value="PC-Esterase"/>
    <property type="match status" value="1"/>
</dbReference>
<organism evidence="10 11">
    <name type="scientific">Vanilla planifolia</name>
    <name type="common">Vanilla</name>
    <dbReference type="NCBI Taxonomy" id="51239"/>
    <lineage>
        <taxon>Eukaryota</taxon>
        <taxon>Viridiplantae</taxon>
        <taxon>Streptophyta</taxon>
        <taxon>Embryophyta</taxon>
        <taxon>Tracheophyta</taxon>
        <taxon>Spermatophyta</taxon>
        <taxon>Magnoliopsida</taxon>
        <taxon>Liliopsida</taxon>
        <taxon>Asparagales</taxon>
        <taxon>Orchidaceae</taxon>
        <taxon>Vanilloideae</taxon>
        <taxon>Vanilleae</taxon>
        <taxon>Vanilla</taxon>
    </lineage>
</organism>
<feature type="domain" description="Trichome birefringence-like N-terminal" evidence="9">
    <location>
        <begin position="61"/>
        <end position="113"/>
    </location>
</feature>
<evidence type="ECO:0000259" key="9">
    <source>
        <dbReference type="Pfam" id="PF14416"/>
    </source>
</evidence>
<dbReference type="GO" id="GO:0000139">
    <property type="term" value="C:Golgi membrane"/>
    <property type="evidence" value="ECO:0007669"/>
    <property type="project" value="UniProtKB-SubCell"/>
</dbReference>
<gene>
    <name evidence="10" type="ORF">HPP92_018223</name>
</gene>
<feature type="domain" description="Trichome birefringence-like C-terminal" evidence="8">
    <location>
        <begin position="114"/>
        <end position="398"/>
    </location>
</feature>
<evidence type="ECO:0000313" key="10">
    <source>
        <dbReference type="EMBL" id="KAG0466643.1"/>
    </source>
</evidence>
<sequence>MLTQMDLLPAKQTFPQALLVVLLLCSALVLLFLSPYSPNSINIFRAPPETHPSENSSPPVECDISRGEWVGDPEAPFYTNATCWMIQEHQNCIKYGRPDMEFLKWRWKPQGCELPAFDPALFLQLMRGKSLAFVGDSLARNQMQSLMCLLSRVEYPKDVSGTTDEDFKVMLYTNHNFTLSVFWSPFLIKGTHPNASDPKLPWDLYLNLVDDHWASHIDPYDYLILSAGTWFNRHSMFYDNGSVVGCSYCHSPNVTDLGPGYSHRLAFRTAFRAVNARRAFQGVLFLRTLSPTHFEGGEWDRGGNCARTRPFRGGETTLQGLELYMYGDQVEEFRVAAGVARRRGLKFELLDTTEAMLLRPDGHPSRYGHWPMENETWFNDCVHWCLPGPVDVWNSFLLYKLQS</sequence>
<dbReference type="InterPro" id="IPR025846">
    <property type="entry name" value="TBL_N"/>
</dbReference>
<keyword evidence="5" id="KW-1133">Transmembrane helix</keyword>
<evidence type="ECO:0008006" key="12">
    <source>
        <dbReference type="Google" id="ProtNLM"/>
    </source>
</evidence>
<dbReference type="AlphaFoldDB" id="A0A835UM79"/>
<evidence type="ECO:0000259" key="8">
    <source>
        <dbReference type="Pfam" id="PF13839"/>
    </source>
</evidence>
<keyword evidence="4" id="KW-0735">Signal-anchor</keyword>
<comment type="caution">
    <text evidence="10">The sequence shown here is derived from an EMBL/GenBank/DDBJ whole genome shotgun (WGS) entry which is preliminary data.</text>
</comment>
<dbReference type="PANTHER" id="PTHR32285:SF148">
    <property type="entry name" value="OS01G0653100 PROTEIN"/>
    <property type="match status" value="1"/>
</dbReference>
<evidence type="ECO:0000256" key="1">
    <source>
        <dbReference type="ARBA" id="ARBA00004323"/>
    </source>
</evidence>
<proteinExistence type="inferred from homology"/>
<keyword evidence="11" id="KW-1185">Reference proteome</keyword>
<dbReference type="InterPro" id="IPR026057">
    <property type="entry name" value="TBL_C"/>
</dbReference>
<evidence type="ECO:0000313" key="11">
    <source>
        <dbReference type="Proteomes" id="UP000636800"/>
    </source>
</evidence>
<dbReference type="GO" id="GO:1990538">
    <property type="term" value="F:xylan O-acetyltransferase activity"/>
    <property type="evidence" value="ECO:0007669"/>
    <property type="project" value="UniProtKB-ARBA"/>
</dbReference>
<dbReference type="Pfam" id="PF14416">
    <property type="entry name" value="PMR5N"/>
    <property type="match status" value="1"/>
</dbReference>
<evidence type="ECO:0000256" key="3">
    <source>
        <dbReference type="ARBA" id="ARBA00022692"/>
    </source>
</evidence>
<keyword evidence="7" id="KW-0472">Membrane</keyword>
<evidence type="ECO:0000256" key="4">
    <source>
        <dbReference type="ARBA" id="ARBA00022968"/>
    </source>
</evidence>
<dbReference type="InterPro" id="IPR029962">
    <property type="entry name" value="TBL"/>
</dbReference>
<comment type="subcellular location">
    <subcellularLocation>
        <location evidence="1">Golgi apparatus membrane</location>
        <topology evidence="1">Single-pass type II membrane protein</topology>
    </subcellularLocation>
</comment>
<evidence type="ECO:0000256" key="2">
    <source>
        <dbReference type="ARBA" id="ARBA00007727"/>
    </source>
</evidence>
<dbReference type="EMBL" id="JADCNL010000009">
    <property type="protein sequence ID" value="KAG0466643.1"/>
    <property type="molecule type" value="Genomic_DNA"/>
</dbReference>
<protein>
    <recommendedName>
        <fullName evidence="12">Trichome birefringence-like N-terminal domain-containing protein</fullName>
    </recommendedName>
</protein>
<dbReference type="PANTHER" id="PTHR32285">
    <property type="entry name" value="PROTEIN TRICHOME BIREFRINGENCE-LIKE 9-RELATED"/>
    <property type="match status" value="1"/>
</dbReference>
<accession>A0A835UM79</accession>
<comment type="similarity">
    <text evidence="2">Belongs to the PC-esterase family. TBL subfamily.</text>
</comment>
<keyword evidence="6" id="KW-0333">Golgi apparatus</keyword>
<name>A0A835UM79_VANPL</name>
<evidence type="ECO:0000256" key="5">
    <source>
        <dbReference type="ARBA" id="ARBA00022989"/>
    </source>
</evidence>
<evidence type="ECO:0000256" key="6">
    <source>
        <dbReference type="ARBA" id="ARBA00023034"/>
    </source>
</evidence>
<dbReference type="Proteomes" id="UP000636800">
    <property type="component" value="Unassembled WGS sequence"/>
</dbReference>
<dbReference type="OrthoDB" id="1927955at2759"/>
<evidence type="ECO:0000256" key="7">
    <source>
        <dbReference type="ARBA" id="ARBA00023136"/>
    </source>
</evidence>
<keyword evidence="3" id="KW-0812">Transmembrane</keyword>